<dbReference type="RefSeq" id="XP_002502298.1">
    <property type="nucleotide sequence ID" value="XM_002502252.1"/>
</dbReference>
<keyword evidence="5" id="KW-1185">Reference proteome</keyword>
<dbReference type="OMA" id="EFFGFPC"/>
<evidence type="ECO:0000259" key="3">
    <source>
        <dbReference type="PROSITE" id="PS50263"/>
    </source>
</evidence>
<dbReference type="PANTHER" id="PTHR23088:SF30">
    <property type="entry name" value="OMEGA-AMIDASE NIT2"/>
    <property type="match status" value="1"/>
</dbReference>
<feature type="region of interest" description="Disordered" evidence="2">
    <location>
        <begin position="72"/>
        <end position="99"/>
    </location>
</feature>
<dbReference type="CDD" id="cd07572">
    <property type="entry name" value="nit"/>
    <property type="match status" value="1"/>
</dbReference>
<evidence type="ECO:0000256" key="1">
    <source>
        <dbReference type="ARBA" id="ARBA00022801"/>
    </source>
</evidence>
<gene>
    <name evidence="4" type="ORF">MICPUN_97449</name>
</gene>
<dbReference type="GO" id="GO:0006541">
    <property type="term" value="P:glutamine metabolic process"/>
    <property type="evidence" value="ECO:0007669"/>
    <property type="project" value="TreeGrafter"/>
</dbReference>
<dbReference type="InterPro" id="IPR036526">
    <property type="entry name" value="C-N_Hydrolase_sf"/>
</dbReference>
<dbReference type="FunCoup" id="C1E770">
    <property type="interactions" value="1558"/>
</dbReference>
<feature type="non-terminal residue" evidence="4">
    <location>
        <position position="1"/>
    </location>
</feature>
<dbReference type="Pfam" id="PF00795">
    <property type="entry name" value="CN_hydrolase"/>
    <property type="match status" value="1"/>
</dbReference>
<proteinExistence type="predicted"/>
<dbReference type="InterPro" id="IPR003010">
    <property type="entry name" value="C-N_Hydrolase"/>
</dbReference>
<dbReference type="PROSITE" id="PS50263">
    <property type="entry name" value="CN_HYDROLASE"/>
    <property type="match status" value="1"/>
</dbReference>
<dbReference type="GO" id="GO:0050152">
    <property type="term" value="F:omega-amidase activity"/>
    <property type="evidence" value="ECO:0007669"/>
    <property type="project" value="TreeGrafter"/>
</dbReference>
<dbReference type="Gene3D" id="3.60.110.10">
    <property type="entry name" value="Carbon-nitrogen hydrolase"/>
    <property type="match status" value="1"/>
</dbReference>
<dbReference type="KEGG" id="mis:MICPUN_97449"/>
<reference evidence="4 5" key="1">
    <citation type="journal article" date="2009" name="Science">
        <title>Green evolution and dynamic adaptations revealed by genomes of the marine picoeukaryotes Micromonas.</title>
        <authorList>
            <person name="Worden A.Z."/>
            <person name="Lee J.H."/>
            <person name="Mock T."/>
            <person name="Rouze P."/>
            <person name="Simmons M.P."/>
            <person name="Aerts A.L."/>
            <person name="Allen A.E."/>
            <person name="Cuvelier M.L."/>
            <person name="Derelle E."/>
            <person name="Everett M.V."/>
            <person name="Foulon E."/>
            <person name="Grimwood J."/>
            <person name="Gundlach H."/>
            <person name="Henrissat B."/>
            <person name="Napoli C."/>
            <person name="McDonald S.M."/>
            <person name="Parker M.S."/>
            <person name="Rombauts S."/>
            <person name="Salamov A."/>
            <person name="Von Dassow P."/>
            <person name="Badger J.H."/>
            <person name="Coutinho P.M."/>
            <person name="Demir E."/>
            <person name="Dubchak I."/>
            <person name="Gentemann C."/>
            <person name="Eikrem W."/>
            <person name="Gready J.E."/>
            <person name="John U."/>
            <person name="Lanier W."/>
            <person name="Lindquist E.A."/>
            <person name="Lucas S."/>
            <person name="Mayer K.F."/>
            <person name="Moreau H."/>
            <person name="Not F."/>
            <person name="Otillar R."/>
            <person name="Panaud O."/>
            <person name="Pangilinan J."/>
            <person name="Paulsen I."/>
            <person name="Piegu B."/>
            <person name="Poliakov A."/>
            <person name="Robbens S."/>
            <person name="Schmutz J."/>
            <person name="Toulza E."/>
            <person name="Wyss T."/>
            <person name="Zelensky A."/>
            <person name="Zhou K."/>
            <person name="Armbrust E.V."/>
            <person name="Bhattacharya D."/>
            <person name="Goodenough U.W."/>
            <person name="Van de Peer Y."/>
            <person name="Grigoriev I.V."/>
        </authorList>
    </citation>
    <scope>NUCLEOTIDE SEQUENCE [LARGE SCALE GENOMIC DNA]</scope>
    <source>
        <strain evidence="5">RCC299 / NOUM17</strain>
    </source>
</reference>
<dbReference type="PANTHER" id="PTHR23088">
    <property type="entry name" value="NITRILASE-RELATED"/>
    <property type="match status" value="1"/>
</dbReference>
<dbReference type="SUPFAM" id="SSF56317">
    <property type="entry name" value="Carbon-nitrogen hydrolase"/>
    <property type="match status" value="1"/>
</dbReference>
<dbReference type="EMBL" id="CP001326">
    <property type="protein sequence ID" value="ACO63556.1"/>
    <property type="molecule type" value="Genomic_DNA"/>
</dbReference>
<name>C1E770_MICCC</name>
<keyword evidence="1" id="KW-0378">Hydrolase</keyword>
<dbReference type="GO" id="GO:0006107">
    <property type="term" value="P:oxaloacetate metabolic process"/>
    <property type="evidence" value="ECO:0007669"/>
    <property type="project" value="TreeGrafter"/>
</dbReference>
<dbReference type="AlphaFoldDB" id="C1E770"/>
<dbReference type="InParanoid" id="C1E770"/>
<feature type="domain" description="CN hydrolase" evidence="3">
    <location>
        <begin position="8"/>
        <end position="288"/>
    </location>
</feature>
<dbReference type="STRING" id="296587.C1E770"/>
<organism evidence="4 5">
    <name type="scientific">Micromonas commoda (strain RCC299 / NOUM17 / CCMP2709)</name>
    <name type="common">Picoplanktonic green alga</name>
    <dbReference type="NCBI Taxonomy" id="296587"/>
    <lineage>
        <taxon>Eukaryota</taxon>
        <taxon>Viridiplantae</taxon>
        <taxon>Chlorophyta</taxon>
        <taxon>Mamiellophyceae</taxon>
        <taxon>Mamiellales</taxon>
        <taxon>Mamiellaceae</taxon>
        <taxon>Micromonas</taxon>
    </lineage>
</organism>
<dbReference type="Proteomes" id="UP000002009">
    <property type="component" value="Chromosome 5"/>
</dbReference>
<sequence>NSSLPSKVKVALLQLPVGEDKSLNIANARAAIEDAAREGAALVVLPEMWNCPYSNDSFPSYAEIIGPAPGRWTGGGGTLAKEDDEDGDEKSAPGDGVGSDAASVAMLSNAAARLGVVVVGGSVPERCADTGALYNTCCVFDSDGCLLGKHRKTHLFDVDIPGEISFKESDVLSPGTELTVVDTAVGRLGIGICFDVRFPELAMACANRGAQIMVYPGAFNTVTGPLHWELLQRARAVDNQMFVLTCSPSRVPGAGYQAWGHSTAVGPWAEVIATTDEKPGTVHCELDMEQIRVRRRNMPLEKQRRGDVYELRDLGA</sequence>
<evidence type="ECO:0000313" key="5">
    <source>
        <dbReference type="Proteomes" id="UP000002009"/>
    </source>
</evidence>
<protein>
    <recommendedName>
        <fullName evidence="3">CN hydrolase domain-containing protein</fullName>
    </recommendedName>
</protein>
<dbReference type="InterPro" id="IPR045254">
    <property type="entry name" value="Nit1/2_C-N_Hydrolase"/>
</dbReference>
<dbReference type="OrthoDB" id="10250282at2759"/>
<evidence type="ECO:0000313" key="4">
    <source>
        <dbReference type="EMBL" id="ACO63556.1"/>
    </source>
</evidence>
<dbReference type="GeneID" id="8243957"/>
<dbReference type="GO" id="GO:0005739">
    <property type="term" value="C:mitochondrion"/>
    <property type="evidence" value="ECO:0007669"/>
    <property type="project" value="TreeGrafter"/>
</dbReference>
<dbReference type="GO" id="GO:0006528">
    <property type="term" value="P:asparagine metabolic process"/>
    <property type="evidence" value="ECO:0007669"/>
    <property type="project" value="TreeGrafter"/>
</dbReference>
<dbReference type="eggNOG" id="KOG0806">
    <property type="taxonomic scope" value="Eukaryota"/>
</dbReference>
<evidence type="ECO:0000256" key="2">
    <source>
        <dbReference type="SAM" id="MobiDB-lite"/>
    </source>
</evidence>
<accession>C1E770</accession>